<dbReference type="Pfam" id="PF00702">
    <property type="entry name" value="Hydrolase"/>
    <property type="match status" value="1"/>
</dbReference>
<dbReference type="InterPro" id="IPR023214">
    <property type="entry name" value="HAD_sf"/>
</dbReference>
<dbReference type="InterPro" id="IPR006439">
    <property type="entry name" value="HAD-SF_hydro_IA"/>
</dbReference>
<dbReference type="PANTHER" id="PTHR43611:SF3">
    <property type="entry name" value="FLAVIN MONONUCLEOTIDE HYDROLASE 1, CHLOROPLATIC"/>
    <property type="match status" value="1"/>
</dbReference>
<protein>
    <recommendedName>
        <fullName evidence="3">FCP1 homology domain-containing protein</fullName>
    </recommendedName>
</protein>
<evidence type="ECO:0008006" key="3">
    <source>
        <dbReference type="Google" id="ProtNLM"/>
    </source>
</evidence>
<evidence type="ECO:0000313" key="2">
    <source>
        <dbReference type="Proteomes" id="UP000232323"/>
    </source>
</evidence>
<dbReference type="Gene3D" id="3.40.50.1000">
    <property type="entry name" value="HAD superfamily/HAD-like"/>
    <property type="match status" value="1"/>
</dbReference>
<dbReference type="STRING" id="1157962.A0A250XH86"/>
<dbReference type="AlphaFoldDB" id="A0A250XH86"/>
<evidence type="ECO:0000313" key="1">
    <source>
        <dbReference type="EMBL" id="GAX82437.1"/>
    </source>
</evidence>
<proteinExistence type="predicted"/>
<sequence>MIPLFQYTARYSSTSSAFCRKSFETLCTRPTLLSRSIGGRKRVGPPKEILLLDVMDTIVVDPFFKEMPKFFGMTFDDLMKCKSPTAWPAFERGEINQDELFRQFFNDRRNFDGPELVKTMEEAYYFVDGMECLLDQIKSSGYEMHAMSNYPIWYKLIEAKLGLSKYIQWTFVSCEGPMKGLRKPSAAAYEAAAKALDVPKERLIFVDDRAVNVEAARASGIDGIVFKDVTGLRDELFKRGLVIE</sequence>
<gene>
    <name evidence="1" type="ORF">CEUSTIGMA_g9865.t1</name>
</gene>
<comment type="caution">
    <text evidence="1">The sequence shown here is derived from an EMBL/GenBank/DDBJ whole genome shotgun (WGS) entry which is preliminary data.</text>
</comment>
<reference evidence="1 2" key="1">
    <citation type="submission" date="2017-08" db="EMBL/GenBank/DDBJ databases">
        <title>Acidophilic green algal genome provides insights into adaptation to an acidic environment.</title>
        <authorList>
            <person name="Hirooka S."/>
            <person name="Hirose Y."/>
            <person name="Kanesaki Y."/>
            <person name="Higuchi S."/>
            <person name="Fujiwara T."/>
            <person name="Onuma R."/>
            <person name="Era A."/>
            <person name="Ohbayashi R."/>
            <person name="Uzuka A."/>
            <person name="Nozaki H."/>
            <person name="Yoshikawa H."/>
            <person name="Miyagishima S.Y."/>
        </authorList>
    </citation>
    <scope>NUCLEOTIDE SEQUENCE [LARGE SCALE GENOMIC DNA]</scope>
    <source>
        <strain evidence="1 2">NIES-2499</strain>
    </source>
</reference>
<dbReference type="OrthoDB" id="2012566at2759"/>
<dbReference type="InterPro" id="IPR036412">
    <property type="entry name" value="HAD-like_sf"/>
</dbReference>
<accession>A0A250XH86</accession>
<name>A0A250XH86_9CHLO</name>
<organism evidence="1 2">
    <name type="scientific">Chlamydomonas eustigma</name>
    <dbReference type="NCBI Taxonomy" id="1157962"/>
    <lineage>
        <taxon>Eukaryota</taxon>
        <taxon>Viridiplantae</taxon>
        <taxon>Chlorophyta</taxon>
        <taxon>core chlorophytes</taxon>
        <taxon>Chlorophyceae</taxon>
        <taxon>CS clade</taxon>
        <taxon>Chlamydomonadales</taxon>
        <taxon>Chlamydomonadaceae</taxon>
        <taxon>Chlamydomonas</taxon>
    </lineage>
</organism>
<dbReference type="SUPFAM" id="SSF56784">
    <property type="entry name" value="HAD-like"/>
    <property type="match status" value="1"/>
</dbReference>
<dbReference type="Proteomes" id="UP000232323">
    <property type="component" value="Unassembled WGS sequence"/>
</dbReference>
<dbReference type="EMBL" id="BEGY01000080">
    <property type="protein sequence ID" value="GAX82437.1"/>
    <property type="molecule type" value="Genomic_DNA"/>
</dbReference>
<dbReference type="PANTHER" id="PTHR43611">
    <property type="entry name" value="ALPHA-D-GLUCOSE 1-PHOSPHATE PHOSPHATASE"/>
    <property type="match status" value="1"/>
</dbReference>
<dbReference type="NCBIfam" id="TIGR01509">
    <property type="entry name" value="HAD-SF-IA-v3"/>
    <property type="match status" value="1"/>
</dbReference>
<keyword evidence="2" id="KW-1185">Reference proteome</keyword>